<dbReference type="AlphaFoldDB" id="A0A6A5A3I5"/>
<dbReference type="InterPro" id="IPR043502">
    <property type="entry name" value="DNA/RNA_pol_sf"/>
</dbReference>
<reference evidence="2 3" key="1">
    <citation type="submission" date="2019-06" db="EMBL/GenBank/DDBJ databases">
        <title>Genomics analysis of Aphanomyces spp. identifies a new class of oomycete effector associated with host adaptation.</title>
        <authorList>
            <person name="Gaulin E."/>
        </authorList>
    </citation>
    <scope>NUCLEOTIDE SEQUENCE [LARGE SCALE GENOMIC DNA]</scope>
    <source>
        <strain evidence="2 3">E</strain>
    </source>
</reference>
<gene>
    <name evidence="2" type="ORF">AaE_010013</name>
</gene>
<evidence type="ECO:0000256" key="1">
    <source>
        <dbReference type="SAM" id="MobiDB-lite"/>
    </source>
</evidence>
<organism evidence="2 3">
    <name type="scientific">Aphanomyces astaci</name>
    <name type="common">Crayfish plague agent</name>
    <dbReference type="NCBI Taxonomy" id="112090"/>
    <lineage>
        <taxon>Eukaryota</taxon>
        <taxon>Sar</taxon>
        <taxon>Stramenopiles</taxon>
        <taxon>Oomycota</taxon>
        <taxon>Saprolegniomycetes</taxon>
        <taxon>Saprolegniales</taxon>
        <taxon>Verrucalvaceae</taxon>
        <taxon>Aphanomyces</taxon>
    </lineage>
</organism>
<name>A0A6A5A3I5_APHAT</name>
<sequence length="177" mass="20065">MFADLLFKRFLAWLDDMLGYAETPEDRLDQVLTICSSFGLKLNPKKCDLFLTNAVWCGKAFEVGRPALPHKNPRTVCARATHHDSRPPTVRVRDQLDAVQHPLLHRACGAAPPTPRRSDQVNWKFEEDEAHPRPTHCRWLGRWPSALLRQDQGSSLDDGSHGAPAGRHDGLPLHRRK</sequence>
<dbReference type="SUPFAM" id="SSF56672">
    <property type="entry name" value="DNA/RNA polymerases"/>
    <property type="match status" value="1"/>
</dbReference>
<comment type="caution">
    <text evidence="2">The sequence shown here is derived from an EMBL/GenBank/DDBJ whole genome shotgun (WGS) entry which is preliminary data.</text>
</comment>
<accession>A0A6A5A3I5</accession>
<dbReference type="EMBL" id="VJMI01015979">
    <property type="protein sequence ID" value="KAF0721727.1"/>
    <property type="molecule type" value="Genomic_DNA"/>
</dbReference>
<feature type="region of interest" description="Disordered" evidence="1">
    <location>
        <begin position="150"/>
        <end position="177"/>
    </location>
</feature>
<protein>
    <recommendedName>
        <fullName evidence="4">Reverse transcriptase domain-containing protein</fullName>
    </recommendedName>
</protein>
<dbReference type="InterPro" id="IPR043128">
    <property type="entry name" value="Rev_trsase/Diguanyl_cyclase"/>
</dbReference>
<feature type="compositionally biased region" description="Basic and acidic residues" evidence="1">
    <location>
        <begin position="166"/>
        <end position="177"/>
    </location>
</feature>
<dbReference type="Gene3D" id="3.30.70.270">
    <property type="match status" value="1"/>
</dbReference>
<evidence type="ECO:0000313" key="2">
    <source>
        <dbReference type="EMBL" id="KAF0721727.1"/>
    </source>
</evidence>
<evidence type="ECO:0008006" key="4">
    <source>
        <dbReference type="Google" id="ProtNLM"/>
    </source>
</evidence>
<dbReference type="Proteomes" id="UP000469452">
    <property type="component" value="Unassembled WGS sequence"/>
</dbReference>
<proteinExistence type="predicted"/>
<evidence type="ECO:0000313" key="3">
    <source>
        <dbReference type="Proteomes" id="UP000469452"/>
    </source>
</evidence>